<feature type="compositionally biased region" description="Basic and acidic residues" evidence="2">
    <location>
        <begin position="49"/>
        <end position="59"/>
    </location>
</feature>
<dbReference type="EMBL" id="CAJMWQ010001192">
    <property type="protein sequence ID" value="CAE6440001.1"/>
    <property type="molecule type" value="Genomic_DNA"/>
</dbReference>
<feature type="region of interest" description="Disordered" evidence="2">
    <location>
        <begin position="1"/>
        <end position="191"/>
    </location>
</feature>
<comment type="caution">
    <text evidence="3">The sequence shown here is derived from an EMBL/GenBank/DDBJ whole genome shotgun (WGS) entry which is preliminary data.</text>
</comment>
<gene>
    <name evidence="3" type="ORF">RDB_LOCUS68677</name>
</gene>
<evidence type="ECO:0000313" key="3">
    <source>
        <dbReference type="EMBL" id="CAE6440001.1"/>
    </source>
</evidence>
<dbReference type="AlphaFoldDB" id="A0A8H3AU38"/>
<feature type="compositionally biased region" description="Basic and acidic residues" evidence="2">
    <location>
        <begin position="149"/>
        <end position="159"/>
    </location>
</feature>
<keyword evidence="1" id="KW-0175">Coiled coil</keyword>
<protein>
    <submittedName>
        <fullName evidence="3">Uncharacterized protein</fullName>
    </submittedName>
</protein>
<evidence type="ECO:0000313" key="4">
    <source>
        <dbReference type="Proteomes" id="UP000663826"/>
    </source>
</evidence>
<feature type="compositionally biased region" description="Polar residues" evidence="2">
    <location>
        <begin position="66"/>
        <end position="80"/>
    </location>
</feature>
<name>A0A8H3AU38_9AGAM</name>
<proteinExistence type="predicted"/>
<organism evidence="3 4">
    <name type="scientific">Rhizoctonia solani</name>
    <dbReference type="NCBI Taxonomy" id="456999"/>
    <lineage>
        <taxon>Eukaryota</taxon>
        <taxon>Fungi</taxon>
        <taxon>Dikarya</taxon>
        <taxon>Basidiomycota</taxon>
        <taxon>Agaricomycotina</taxon>
        <taxon>Agaricomycetes</taxon>
        <taxon>Cantharellales</taxon>
        <taxon>Ceratobasidiaceae</taxon>
        <taxon>Rhizoctonia</taxon>
    </lineage>
</organism>
<evidence type="ECO:0000256" key="1">
    <source>
        <dbReference type="SAM" id="Coils"/>
    </source>
</evidence>
<sequence length="348" mass="38682">MTKRKATDSAPQGTGINSKKGKKNAASTHEDDGHISISSGDEIYPTPETSREVPNKEIPTRVSGKNALSASRSKAASTMHNPPKGRAVPSAINKARLNPPRLSKTAKANVQNPAAENSDDGSQSEFELPSEEEPDDSDDEPDASEEDTEHQRLHQDSKAVNRTAKGTDSTRSANTGESSRNAKLAKGVKAGKTKERGFKIEAEYGTKRQGLHWITYAARHNLDSQAHLEEIITMRQNSARAEHNARRKALKQEERTLGAELKVKKINLRRLELMTPQAILLDLENRLADKENEKLLLQEKHAKLELEKSKLEEALEKEKTQRMKAEEARYAAQEKFERARLESNIGES</sequence>
<feature type="compositionally biased region" description="Polar residues" evidence="2">
    <location>
        <begin position="106"/>
        <end position="115"/>
    </location>
</feature>
<dbReference type="Proteomes" id="UP000663826">
    <property type="component" value="Unassembled WGS sequence"/>
</dbReference>
<feature type="compositionally biased region" description="Polar residues" evidence="2">
    <location>
        <begin position="160"/>
        <end position="181"/>
    </location>
</feature>
<feature type="compositionally biased region" description="Acidic residues" evidence="2">
    <location>
        <begin position="128"/>
        <end position="148"/>
    </location>
</feature>
<evidence type="ECO:0000256" key="2">
    <source>
        <dbReference type="SAM" id="MobiDB-lite"/>
    </source>
</evidence>
<accession>A0A8H3AU38</accession>
<reference evidence="3" key="1">
    <citation type="submission" date="2021-01" db="EMBL/GenBank/DDBJ databases">
        <authorList>
            <person name="Kaushik A."/>
        </authorList>
    </citation>
    <scope>NUCLEOTIDE SEQUENCE</scope>
    <source>
        <strain evidence="3">AG1-1B</strain>
    </source>
</reference>
<feature type="coiled-coil region" evidence="1">
    <location>
        <begin position="280"/>
        <end position="335"/>
    </location>
</feature>